<dbReference type="InterPro" id="IPR036964">
    <property type="entry name" value="RASGEF_cat_dom_sf"/>
</dbReference>
<dbReference type="Proteomes" id="UP000193944">
    <property type="component" value="Unassembled WGS sequence"/>
</dbReference>
<dbReference type="InterPro" id="IPR000651">
    <property type="entry name" value="Ras-like_Gua-exchang_fac_N"/>
</dbReference>
<feature type="region of interest" description="Disordered" evidence="3">
    <location>
        <begin position="753"/>
        <end position="798"/>
    </location>
</feature>
<feature type="compositionally biased region" description="Low complexity" evidence="3">
    <location>
        <begin position="563"/>
        <end position="590"/>
    </location>
</feature>
<feature type="compositionally biased region" description="Polar residues" evidence="3">
    <location>
        <begin position="775"/>
        <end position="798"/>
    </location>
</feature>
<evidence type="ECO:0000256" key="3">
    <source>
        <dbReference type="SAM" id="MobiDB-lite"/>
    </source>
</evidence>
<evidence type="ECO:0000259" key="4">
    <source>
        <dbReference type="PROSITE" id="PS50009"/>
    </source>
</evidence>
<reference evidence="6 7" key="2">
    <citation type="submission" date="2016-08" db="EMBL/GenBank/DDBJ databases">
        <title>Pervasive Adenine N6-methylation of Active Genes in Fungi.</title>
        <authorList>
            <consortium name="DOE Joint Genome Institute"/>
            <person name="Mondo S.J."/>
            <person name="Dannebaum R.O."/>
            <person name="Kuo R.C."/>
            <person name="Labutti K."/>
            <person name="Haridas S."/>
            <person name="Kuo A."/>
            <person name="Salamov A."/>
            <person name="Ahrendt S.R."/>
            <person name="Lipzen A."/>
            <person name="Sullivan W."/>
            <person name="Andreopoulos W.B."/>
            <person name="Clum A."/>
            <person name="Lindquist E."/>
            <person name="Daum C."/>
            <person name="Ramamoorthy G.K."/>
            <person name="Gryganskyi A."/>
            <person name="Culley D."/>
            <person name="Magnuson J.K."/>
            <person name="James T.Y."/>
            <person name="O'Malley M.A."/>
            <person name="Stajich J.E."/>
            <person name="Spatafora J.W."/>
            <person name="Visel A."/>
            <person name="Grigoriev I.V."/>
        </authorList>
    </citation>
    <scope>NUCLEOTIDE SEQUENCE [LARGE SCALE GENOMIC DNA]</scope>
    <source>
        <strain evidence="6 7">S4</strain>
    </source>
</reference>
<keyword evidence="1 2" id="KW-0344">Guanine-nucleotide releasing factor</keyword>
<dbReference type="Pfam" id="PF00617">
    <property type="entry name" value="RasGEF"/>
    <property type="match status" value="1"/>
</dbReference>
<dbReference type="InterPro" id="IPR008937">
    <property type="entry name" value="Ras-like_GEF"/>
</dbReference>
<keyword evidence="7" id="KW-1185">Reference proteome</keyword>
<dbReference type="InterPro" id="IPR023578">
    <property type="entry name" value="Ras_GEF_dom_sf"/>
</dbReference>
<dbReference type="PROSITE" id="PS50009">
    <property type="entry name" value="RASGEF_CAT"/>
    <property type="match status" value="1"/>
</dbReference>
<proteinExistence type="predicted"/>
<organism evidence="6 7">
    <name type="scientific">Anaeromyces robustus</name>
    <dbReference type="NCBI Taxonomy" id="1754192"/>
    <lineage>
        <taxon>Eukaryota</taxon>
        <taxon>Fungi</taxon>
        <taxon>Fungi incertae sedis</taxon>
        <taxon>Chytridiomycota</taxon>
        <taxon>Chytridiomycota incertae sedis</taxon>
        <taxon>Neocallimastigomycetes</taxon>
        <taxon>Neocallimastigales</taxon>
        <taxon>Neocallimastigaceae</taxon>
        <taxon>Anaeromyces</taxon>
    </lineage>
</organism>
<dbReference type="EMBL" id="MCFG01000233">
    <property type="protein sequence ID" value="ORX77819.1"/>
    <property type="molecule type" value="Genomic_DNA"/>
</dbReference>
<dbReference type="OrthoDB" id="546434at2759"/>
<dbReference type="SUPFAM" id="SSF48366">
    <property type="entry name" value="Ras GEF"/>
    <property type="match status" value="1"/>
</dbReference>
<dbReference type="CDD" id="cd06224">
    <property type="entry name" value="REM"/>
    <property type="match status" value="1"/>
</dbReference>
<dbReference type="GO" id="GO:0005886">
    <property type="term" value="C:plasma membrane"/>
    <property type="evidence" value="ECO:0007669"/>
    <property type="project" value="TreeGrafter"/>
</dbReference>
<evidence type="ECO:0000313" key="7">
    <source>
        <dbReference type="Proteomes" id="UP000193944"/>
    </source>
</evidence>
<dbReference type="SMART" id="SM00147">
    <property type="entry name" value="RasGEF"/>
    <property type="match status" value="1"/>
</dbReference>
<sequence>MYNVSSSLKDHTGSTPSMFTLNKTVKTQKMSRSCSGENRSINSNFSASSQNILINNTTTSGSLPKVKTFKDKIFVFKKNRTVQQWMDEFLKKNISDEKPEIIMKDIIDSNTNLSKILDLEEYNSNYDFTDLYKSLIKMGENYLYTLNHEPFWQTQPKIFPDCDVHDIQSLSRELHIFQDDPKMSIEGIKYKVIDGKVIPYEGSLDSIMDSLIFPTSQETQFTDAFLVVYRFYITPVDLLKFIISWFNVRLPNNPTKDQEFFYDENKKNIQQRCLKLLNFWIRLHWHDFSSSAVMSLLNKFMNHIGDSINNTILYGEYTKLDTVLRKQKLTLFTKQYTLINEGSSSSSKTKFSLPSDTKKPWVLMMTSQEFASQLLLHERTLFKEIEPDYYIYLLENVKLMDEEYGKFTLYKPIRIIMSYISWFHQLSQYTVTVIAEQPSLKKKIFALKKFIKVAKACLTYKNFNSAAAIFLSLKLQIFVRHHALWQTLPSELIENIEELDGLFGSSYNYHFEIQQLDLQPYPDDNVIPFFCEHIKQIVEQTKFEDKIVVDYNIENTHPKDLMNDNNNNNNNNNDNNNNNNKDNDNNNNNKSNEEENEEDDESEKKLNILNWLSINQIIMELEKWRLASKGNQGELAKNNSGNNIIGDQITAEKTANHIMNYPKWDCKKIIEQTLPYSLSLKCSNKKSSFTKYSSLQDVLAPSINELNSTHSPLSAPPLQYQRLEVQPNNVEGASNSINNTSFTSINPINPITIEDVPTTDNPTNPTTTEDVPITNIDTIPSNSLTVPELSNTLNSPNT</sequence>
<evidence type="ECO:0000313" key="6">
    <source>
        <dbReference type="EMBL" id="ORX77819.1"/>
    </source>
</evidence>
<dbReference type="PANTHER" id="PTHR23113:SF99">
    <property type="entry name" value="RASGEF DOMAIN-CONTAINING PROTEIN"/>
    <property type="match status" value="1"/>
</dbReference>
<dbReference type="GO" id="GO:0007265">
    <property type="term" value="P:Ras protein signal transduction"/>
    <property type="evidence" value="ECO:0007669"/>
    <property type="project" value="TreeGrafter"/>
</dbReference>
<feature type="compositionally biased region" description="Low complexity" evidence="3">
    <location>
        <begin position="753"/>
        <end position="772"/>
    </location>
</feature>
<dbReference type="PROSITE" id="PS50212">
    <property type="entry name" value="RASGEF_NTER"/>
    <property type="match status" value="1"/>
</dbReference>
<evidence type="ECO:0000256" key="1">
    <source>
        <dbReference type="ARBA" id="ARBA00022658"/>
    </source>
</evidence>
<name>A0A1Y1WW80_9FUNG</name>
<evidence type="ECO:0000256" key="2">
    <source>
        <dbReference type="PROSITE-ProRule" id="PRU00168"/>
    </source>
</evidence>
<reference evidence="6 7" key="1">
    <citation type="submission" date="2016-08" db="EMBL/GenBank/DDBJ databases">
        <title>A Parts List for Fungal Cellulosomes Revealed by Comparative Genomics.</title>
        <authorList>
            <consortium name="DOE Joint Genome Institute"/>
            <person name="Haitjema C.H."/>
            <person name="Gilmore S.P."/>
            <person name="Henske J.K."/>
            <person name="Solomon K.V."/>
            <person name="De Groot R."/>
            <person name="Kuo A."/>
            <person name="Mondo S.J."/>
            <person name="Salamov A.A."/>
            <person name="Labutti K."/>
            <person name="Zhao Z."/>
            <person name="Chiniquy J."/>
            <person name="Barry K."/>
            <person name="Brewer H.M."/>
            <person name="Purvine S.O."/>
            <person name="Wright A.T."/>
            <person name="Boxma B."/>
            <person name="Van Alen T."/>
            <person name="Hackstein J.H."/>
            <person name="Baker S.E."/>
            <person name="Grigoriev I.V."/>
            <person name="O'Malley M.A."/>
        </authorList>
    </citation>
    <scope>NUCLEOTIDE SEQUENCE [LARGE SCALE GENOMIC DNA]</scope>
    <source>
        <strain evidence="6 7">S4</strain>
    </source>
</reference>
<gene>
    <name evidence="6" type="ORF">BCR32DRAFT_247627</name>
</gene>
<feature type="domain" description="N-terminal Ras-GEF" evidence="5">
    <location>
        <begin position="195"/>
        <end position="328"/>
    </location>
</feature>
<evidence type="ECO:0000259" key="5">
    <source>
        <dbReference type="PROSITE" id="PS50212"/>
    </source>
</evidence>
<dbReference type="Pfam" id="PF00618">
    <property type="entry name" value="RasGEF_N"/>
    <property type="match status" value="1"/>
</dbReference>
<accession>A0A1Y1WW80</accession>
<dbReference type="InterPro" id="IPR001895">
    <property type="entry name" value="RASGEF_cat_dom"/>
</dbReference>
<dbReference type="PANTHER" id="PTHR23113">
    <property type="entry name" value="GUANINE NUCLEOTIDE EXCHANGE FACTOR"/>
    <property type="match status" value="1"/>
</dbReference>
<feature type="region of interest" description="Disordered" evidence="3">
    <location>
        <begin position="557"/>
        <end position="603"/>
    </location>
</feature>
<dbReference type="Gene3D" id="1.20.870.10">
    <property type="entry name" value="Son of sevenless (SoS) protein Chain: S domain 1"/>
    <property type="match status" value="1"/>
</dbReference>
<dbReference type="Gene3D" id="1.10.840.10">
    <property type="entry name" value="Ras guanine-nucleotide exchange factors catalytic domain"/>
    <property type="match status" value="1"/>
</dbReference>
<feature type="non-terminal residue" evidence="6">
    <location>
        <position position="798"/>
    </location>
</feature>
<protein>
    <submittedName>
        <fullName evidence="6">Ras GEF</fullName>
    </submittedName>
</protein>
<comment type="caution">
    <text evidence="6">The sequence shown here is derived from an EMBL/GenBank/DDBJ whole genome shotgun (WGS) entry which is preliminary data.</text>
</comment>
<dbReference type="GO" id="GO:0005085">
    <property type="term" value="F:guanyl-nucleotide exchange factor activity"/>
    <property type="evidence" value="ECO:0007669"/>
    <property type="project" value="UniProtKB-KW"/>
</dbReference>
<dbReference type="AlphaFoldDB" id="A0A1Y1WW80"/>
<feature type="domain" description="Ras-GEF" evidence="4">
    <location>
        <begin position="366"/>
        <end position="605"/>
    </location>
</feature>